<comment type="caution">
    <text evidence="2">The sequence shown here is derived from an EMBL/GenBank/DDBJ whole genome shotgun (WGS) entry which is preliminary data.</text>
</comment>
<protein>
    <submittedName>
        <fullName evidence="2">Uncharacterized protein</fullName>
    </submittedName>
</protein>
<feature type="non-terminal residue" evidence="2">
    <location>
        <position position="1"/>
    </location>
</feature>
<proteinExistence type="predicted"/>
<reference evidence="2 3" key="1">
    <citation type="submission" date="2024-05" db="EMBL/GenBank/DDBJ databases">
        <title>Genome sequencing and assembly of Indian major carp, Cirrhinus mrigala (Hamilton, 1822).</title>
        <authorList>
            <person name="Mohindra V."/>
            <person name="Chowdhury L.M."/>
            <person name="Lal K."/>
            <person name="Jena J.K."/>
        </authorList>
    </citation>
    <scope>NUCLEOTIDE SEQUENCE [LARGE SCALE GENOMIC DNA]</scope>
    <source>
        <strain evidence="2">CM1030</strain>
        <tissue evidence="2">Blood</tissue>
    </source>
</reference>
<gene>
    <name evidence="2" type="ORF">M9458_042205</name>
</gene>
<dbReference type="Proteomes" id="UP001529510">
    <property type="component" value="Unassembled WGS sequence"/>
</dbReference>
<organism evidence="2 3">
    <name type="scientific">Cirrhinus mrigala</name>
    <name type="common">Mrigala</name>
    <dbReference type="NCBI Taxonomy" id="683832"/>
    <lineage>
        <taxon>Eukaryota</taxon>
        <taxon>Metazoa</taxon>
        <taxon>Chordata</taxon>
        <taxon>Craniata</taxon>
        <taxon>Vertebrata</taxon>
        <taxon>Euteleostomi</taxon>
        <taxon>Actinopterygii</taxon>
        <taxon>Neopterygii</taxon>
        <taxon>Teleostei</taxon>
        <taxon>Ostariophysi</taxon>
        <taxon>Cypriniformes</taxon>
        <taxon>Cyprinidae</taxon>
        <taxon>Labeoninae</taxon>
        <taxon>Labeonini</taxon>
        <taxon>Cirrhinus</taxon>
    </lineage>
</organism>
<accession>A0ABD0NLG7</accession>
<evidence type="ECO:0000313" key="3">
    <source>
        <dbReference type="Proteomes" id="UP001529510"/>
    </source>
</evidence>
<feature type="non-terminal residue" evidence="2">
    <location>
        <position position="65"/>
    </location>
</feature>
<evidence type="ECO:0000256" key="1">
    <source>
        <dbReference type="SAM" id="MobiDB-lite"/>
    </source>
</evidence>
<evidence type="ECO:0000313" key="2">
    <source>
        <dbReference type="EMBL" id="KAL0162809.1"/>
    </source>
</evidence>
<sequence length="65" mass="6780">LSTLLRLCTPSSPPRPVCPRTSLGSLIQPYKLRLVVVQLPPRTSGSLAAPRPSTSSASPGSSLLL</sequence>
<name>A0ABD0NLG7_CIRMR</name>
<feature type="compositionally biased region" description="Low complexity" evidence="1">
    <location>
        <begin position="46"/>
        <end position="65"/>
    </location>
</feature>
<keyword evidence="3" id="KW-1185">Reference proteome</keyword>
<dbReference type="EMBL" id="JAMKFB020000021">
    <property type="protein sequence ID" value="KAL0162809.1"/>
    <property type="molecule type" value="Genomic_DNA"/>
</dbReference>
<dbReference type="AlphaFoldDB" id="A0ABD0NLG7"/>
<feature type="region of interest" description="Disordered" evidence="1">
    <location>
        <begin position="43"/>
        <end position="65"/>
    </location>
</feature>